<keyword evidence="1" id="KW-0472">Membrane</keyword>
<keyword evidence="1" id="KW-1133">Transmembrane helix</keyword>
<evidence type="ECO:0000313" key="3">
    <source>
        <dbReference type="Proteomes" id="UP001159428"/>
    </source>
</evidence>
<comment type="caution">
    <text evidence="2">The sequence shown here is derived from an EMBL/GenBank/DDBJ whole genome shotgun (WGS) entry which is preliminary data.</text>
</comment>
<evidence type="ECO:0000313" key="2">
    <source>
        <dbReference type="EMBL" id="CAH3142362.1"/>
    </source>
</evidence>
<protein>
    <submittedName>
        <fullName evidence="2">Uncharacterized protein</fullName>
    </submittedName>
</protein>
<gene>
    <name evidence="2" type="ORF">PMEA_00020111</name>
</gene>
<evidence type="ECO:0000256" key="1">
    <source>
        <dbReference type="SAM" id="Phobius"/>
    </source>
</evidence>
<dbReference type="Proteomes" id="UP001159428">
    <property type="component" value="Unassembled WGS sequence"/>
</dbReference>
<sequence length="319" mass="36738">MCKEIKEKWRVLVPVGAGMVLFSFFAVWNHVSCTFIRRTRGRSWGNQLCNFQWGQMMQVQRPFSSASQESVPEVETSLEWQPTPQVRYRLHFLNNFLRNSANGRVSPIRSQLCTDVLNLSSSSSRYCKRKAVQAVETVLEAIAPQQSTWRFNRVVERYSSGRGGNRPDNRLLGRLINLNEEANSWYTRQQILSIFVCDHSKSELSTLILGLTKWRIDEARKHAFLNEPGQQIEPPQIKQNRLHPAKVDHLLYFVSSPSLLEDVAYRTKKLKLSDGDTLEIPNVVRKVMASRLVQLYTSYCSETGFQPLGRSTLFNILKV</sequence>
<dbReference type="EMBL" id="CALNXJ010000036">
    <property type="protein sequence ID" value="CAH3142362.1"/>
    <property type="molecule type" value="Genomic_DNA"/>
</dbReference>
<proteinExistence type="predicted"/>
<organism evidence="2 3">
    <name type="scientific">Pocillopora meandrina</name>
    <dbReference type="NCBI Taxonomy" id="46732"/>
    <lineage>
        <taxon>Eukaryota</taxon>
        <taxon>Metazoa</taxon>
        <taxon>Cnidaria</taxon>
        <taxon>Anthozoa</taxon>
        <taxon>Hexacorallia</taxon>
        <taxon>Scleractinia</taxon>
        <taxon>Astrocoeniina</taxon>
        <taxon>Pocilloporidae</taxon>
        <taxon>Pocillopora</taxon>
    </lineage>
</organism>
<feature type="non-terminal residue" evidence="2">
    <location>
        <position position="319"/>
    </location>
</feature>
<reference evidence="2 3" key="1">
    <citation type="submission" date="2022-05" db="EMBL/GenBank/DDBJ databases">
        <authorList>
            <consortium name="Genoscope - CEA"/>
            <person name="William W."/>
        </authorList>
    </citation>
    <scope>NUCLEOTIDE SEQUENCE [LARGE SCALE GENOMIC DNA]</scope>
</reference>
<name>A0AAU9XAD9_9CNID</name>
<accession>A0AAU9XAD9</accession>
<feature type="transmembrane region" description="Helical" evidence="1">
    <location>
        <begin position="12"/>
        <end position="31"/>
    </location>
</feature>
<keyword evidence="3" id="KW-1185">Reference proteome</keyword>
<dbReference type="AlphaFoldDB" id="A0AAU9XAD9"/>
<keyword evidence="1" id="KW-0812">Transmembrane</keyword>